<dbReference type="GO" id="GO:0005509">
    <property type="term" value="F:calcium ion binding"/>
    <property type="evidence" value="ECO:0007669"/>
    <property type="project" value="TreeGrafter"/>
</dbReference>
<dbReference type="PANTHER" id="PTHR10728">
    <property type="entry name" value="CYTOSOLIC PHOSPHOLIPASE A2"/>
    <property type="match status" value="1"/>
</dbReference>
<dbReference type="EC" id="3.1.1.4" evidence="2 6"/>
<comment type="domain">
    <text evidence="6">The N-terminal C2 domain associates with lipid membranes upon calcium binding.</text>
</comment>
<keyword evidence="5 6" id="KW-0443">Lipid metabolism</keyword>
<dbReference type="PANTHER" id="PTHR10728:SF40">
    <property type="entry name" value="PATATIN FAMILY PROTEIN"/>
    <property type="match status" value="1"/>
</dbReference>
<gene>
    <name evidence="7" type="ORF">PACLA_8A036658</name>
</gene>
<dbReference type="Pfam" id="PF00168">
    <property type="entry name" value="C2"/>
    <property type="match status" value="1"/>
</dbReference>
<evidence type="ECO:0000256" key="6">
    <source>
        <dbReference type="RuleBase" id="RU362102"/>
    </source>
</evidence>
<dbReference type="GO" id="GO:0005544">
    <property type="term" value="F:calcium-dependent phospholipid binding"/>
    <property type="evidence" value="ECO:0007669"/>
    <property type="project" value="TreeGrafter"/>
</dbReference>
<dbReference type="InterPro" id="IPR035892">
    <property type="entry name" value="C2_domain_sf"/>
</dbReference>
<evidence type="ECO:0000256" key="3">
    <source>
        <dbReference type="ARBA" id="ARBA00022490"/>
    </source>
</evidence>
<organism evidence="7 8">
    <name type="scientific">Paramuricea clavata</name>
    <name type="common">Red gorgonian</name>
    <name type="synonym">Violescent sea-whip</name>
    <dbReference type="NCBI Taxonomy" id="317549"/>
    <lineage>
        <taxon>Eukaryota</taxon>
        <taxon>Metazoa</taxon>
        <taxon>Cnidaria</taxon>
        <taxon>Anthozoa</taxon>
        <taxon>Octocorallia</taxon>
        <taxon>Malacalcyonacea</taxon>
        <taxon>Plexauridae</taxon>
        <taxon>Paramuricea</taxon>
    </lineage>
</organism>
<keyword evidence="8" id="KW-1185">Reference proteome</keyword>
<protein>
    <recommendedName>
        <fullName evidence="2 6">Phospholipase A2</fullName>
        <ecNumber evidence="2 6">3.1.1.4</ecNumber>
    </recommendedName>
</protein>
<dbReference type="GO" id="GO:0047498">
    <property type="term" value="F:calcium-dependent phospholipase A2 activity"/>
    <property type="evidence" value="ECO:0007669"/>
    <property type="project" value="TreeGrafter"/>
</dbReference>
<dbReference type="SMART" id="SM00239">
    <property type="entry name" value="C2"/>
    <property type="match status" value="1"/>
</dbReference>
<accession>A0A6S7G5S6</accession>
<keyword evidence="3 6" id="KW-0963">Cytoplasm</keyword>
<dbReference type="SMART" id="SM00022">
    <property type="entry name" value="PLAc"/>
    <property type="match status" value="1"/>
</dbReference>
<dbReference type="Proteomes" id="UP001152795">
    <property type="component" value="Unassembled WGS sequence"/>
</dbReference>
<dbReference type="SUPFAM" id="SSF49562">
    <property type="entry name" value="C2 domain (Calcium/lipid-binding domain, CaLB)"/>
    <property type="match status" value="1"/>
</dbReference>
<dbReference type="SUPFAM" id="SSF52151">
    <property type="entry name" value="FabD/lysophospholipase-like"/>
    <property type="match status" value="1"/>
</dbReference>
<comment type="subcellular location">
    <subcellularLocation>
        <location evidence="1">Cytoplasm</location>
    </subcellularLocation>
</comment>
<dbReference type="InterPro" id="IPR016035">
    <property type="entry name" value="Acyl_Trfase/lysoPLipase"/>
</dbReference>
<dbReference type="PROSITE" id="PS51210">
    <property type="entry name" value="PLA2C"/>
    <property type="match status" value="1"/>
</dbReference>
<reference evidence="7" key="1">
    <citation type="submission" date="2020-04" db="EMBL/GenBank/DDBJ databases">
        <authorList>
            <person name="Alioto T."/>
            <person name="Alioto T."/>
            <person name="Gomez Garrido J."/>
        </authorList>
    </citation>
    <scope>NUCLEOTIDE SEQUENCE</scope>
    <source>
        <strain evidence="7">A484AB</strain>
    </source>
</reference>
<dbReference type="PROSITE" id="PS50004">
    <property type="entry name" value="C2"/>
    <property type="match status" value="1"/>
</dbReference>
<dbReference type="GO" id="GO:0005829">
    <property type="term" value="C:cytosol"/>
    <property type="evidence" value="ECO:0007669"/>
    <property type="project" value="TreeGrafter"/>
</dbReference>
<keyword evidence="4 6" id="KW-0378">Hydrolase</keyword>
<keyword evidence="6" id="KW-0106">Calcium</keyword>
<proteinExistence type="predicted"/>
<comment type="catalytic activity">
    <reaction evidence="6">
        <text>a 1,2-diacyl-sn-glycero-3-phosphocholine + H2O = a 1-acyl-sn-glycero-3-phosphocholine + a fatty acid + H(+)</text>
        <dbReference type="Rhea" id="RHEA:15801"/>
        <dbReference type="ChEBI" id="CHEBI:15377"/>
        <dbReference type="ChEBI" id="CHEBI:15378"/>
        <dbReference type="ChEBI" id="CHEBI:28868"/>
        <dbReference type="ChEBI" id="CHEBI:57643"/>
        <dbReference type="ChEBI" id="CHEBI:58168"/>
        <dbReference type="EC" id="3.1.1.4"/>
    </reaction>
</comment>
<keyword evidence="6" id="KW-0479">Metal-binding</keyword>
<name>A0A6S7G5S6_PARCT</name>
<dbReference type="OrthoDB" id="5966938at2759"/>
<keyword evidence="6" id="KW-0442">Lipid degradation</keyword>
<feature type="non-terminal residue" evidence="7">
    <location>
        <position position="1"/>
    </location>
</feature>
<evidence type="ECO:0000256" key="2">
    <source>
        <dbReference type="ARBA" id="ARBA00013278"/>
    </source>
</evidence>
<dbReference type="Gene3D" id="2.60.40.150">
    <property type="entry name" value="C2 domain"/>
    <property type="match status" value="1"/>
</dbReference>
<dbReference type="InterPro" id="IPR002642">
    <property type="entry name" value="LysoPLipase_cat_dom"/>
</dbReference>
<comment type="caution">
    <text evidence="7">The sequence shown here is derived from an EMBL/GenBank/DDBJ whole genome shotgun (WGS) entry which is preliminary data.</text>
</comment>
<evidence type="ECO:0000313" key="8">
    <source>
        <dbReference type="Proteomes" id="UP001152795"/>
    </source>
</evidence>
<dbReference type="GO" id="GO:0046475">
    <property type="term" value="P:glycerophospholipid catabolic process"/>
    <property type="evidence" value="ECO:0007669"/>
    <property type="project" value="TreeGrafter"/>
</dbReference>
<evidence type="ECO:0000256" key="1">
    <source>
        <dbReference type="ARBA" id="ARBA00004496"/>
    </source>
</evidence>
<sequence>AGISPDPYVTLRVRTSPNAKQQTSVQHENIDPEWNENFLFYLNPDKKNTLELTIMDDDFGLDKTLGVQEVELDDLPVDKEVRQAVQFGERTLLDIILLVKFNESEHLRISYDLCEDEREFLIKRRDVIFEKMSAMFDDETKPKTVNEVPVIAIMGSGGGYRAACGLSGAFCALQEAGILDCATYVTGLSGSSWYISTLYVQEKWPESSTCEELAAFLRKRFKINVLRHFRPEFKRKVRQKHKIGQPVAFTDIFGMALGDALLQDQDAKLSHQVHKVIHGQSALPVTTGIRVRNDTSAEVCSEWIEFTPFEFGMAKIGVFGKVSEFGGKYYKGRLVKKFEESPLHYLLGIWGSAFSILLNRVVDIEKHMQKLGETARQELERVILKETGRLKSEEDDSDDDDLPDDEIQTSGNWVTEMLKPSNLFTSRRGKAAETFNFCRGMQTKKEEDEEYSKLIGKEKTMCVVTVVSRSTLHFQPR</sequence>
<dbReference type="Pfam" id="PF01735">
    <property type="entry name" value="PLA2_B"/>
    <property type="match status" value="1"/>
</dbReference>
<dbReference type="InterPro" id="IPR000008">
    <property type="entry name" value="C2_dom"/>
</dbReference>
<dbReference type="AlphaFoldDB" id="A0A6S7G5S6"/>
<dbReference type="EMBL" id="CACRXK020001150">
    <property type="protein sequence ID" value="CAB3987288.1"/>
    <property type="molecule type" value="Genomic_DNA"/>
</dbReference>
<evidence type="ECO:0000313" key="7">
    <source>
        <dbReference type="EMBL" id="CAB3987288.1"/>
    </source>
</evidence>
<dbReference type="Gene3D" id="3.40.1090.10">
    <property type="entry name" value="Cytosolic phospholipase A2 catalytic domain"/>
    <property type="match status" value="1"/>
</dbReference>
<evidence type="ECO:0000256" key="4">
    <source>
        <dbReference type="ARBA" id="ARBA00022801"/>
    </source>
</evidence>
<evidence type="ECO:0000256" key="5">
    <source>
        <dbReference type="ARBA" id="ARBA00023098"/>
    </source>
</evidence>